<evidence type="ECO:0000256" key="2">
    <source>
        <dbReference type="ARBA" id="ARBA00023082"/>
    </source>
</evidence>
<dbReference type="AlphaFoldDB" id="A0A1J1LSA6"/>
<gene>
    <name evidence="5" type="ORF">PL9214670095</name>
</gene>
<organism evidence="5 6">
    <name type="scientific">Planktothrix tepida PCC 9214</name>
    <dbReference type="NCBI Taxonomy" id="671072"/>
    <lineage>
        <taxon>Bacteria</taxon>
        <taxon>Bacillati</taxon>
        <taxon>Cyanobacteriota</taxon>
        <taxon>Cyanophyceae</taxon>
        <taxon>Oscillatoriophycideae</taxon>
        <taxon>Oscillatoriales</taxon>
        <taxon>Microcoleaceae</taxon>
        <taxon>Planktothrix</taxon>
    </lineage>
</organism>
<dbReference type="PANTHER" id="PTHR30385:SF7">
    <property type="entry name" value="RNA POLYMERASE SIGMA FACTOR FLIA"/>
    <property type="match status" value="1"/>
</dbReference>
<dbReference type="Proteomes" id="UP000184315">
    <property type="component" value="Unassembled WGS sequence"/>
</dbReference>
<dbReference type="OrthoDB" id="527295at2"/>
<dbReference type="PANTHER" id="PTHR30385">
    <property type="entry name" value="SIGMA FACTOR F FLAGELLAR"/>
    <property type="match status" value="1"/>
</dbReference>
<evidence type="ECO:0000313" key="5">
    <source>
        <dbReference type="EMBL" id="CUR35469.1"/>
    </source>
</evidence>
<sequence length="502" mass="58047">MRTRQDVLQQFSTFLQVDDVKDSLDGGWYSSPKLHQNMRKRLDLDGTGKAEYWAKQILRETLQNVQPLAKEHLAAYLEEAGYRVTLDICHKLSEYQLRRVDCFLIAREATSQPEKLFKRYDFQRSGVKTFAMLPLRDAILAEVRRGREQDKYSPTGLLRSLSFIQLETVLKKAGISQPEFSQYVLVLRCFKDKYIPTTATGSKTLQPPNAQQLEAIALYYNESRQPHQKALTGAEVNDYLEKCVQLIRNSKVRTVSFDNLSPNWEEIIKPDKFIELPTEEEEQEHAELNQILSQFLAQLPEKIQRVFELFYGLDINQGDLVNFLGVQKQYEVSRILKKSKQTLLTSFAQWSQEHWKITLNSQQLADLVKLLDSWLKQQCSIRFTRLLQRTLLETYSREILILQLIFGQQLSLTEVTGMIELSESQIQAKINEIEGTLNEQIKVDIETRCSFDLTSIKSGSKKVASFVNLYLQQVPYALFYSGLGEQYYDLTPQPPSLRGNGE</sequence>
<accession>A0A1J1LSA6</accession>
<evidence type="ECO:0000256" key="4">
    <source>
        <dbReference type="ARBA" id="ARBA00023163"/>
    </source>
</evidence>
<dbReference type="Gene3D" id="1.20.140.160">
    <property type="match status" value="1"/>
</dbReference>
<dbReference type="InterPro" id="IPR013324">
    <property type="entry name" value="RNA_pol_sigma_r3/r4-like"/>
</dbReference>
<dbReference type="RefSeq" id="WP_072722434.1">
    <property type="nucleotide sequence ID" value="NZ_LN889815.1"/>
</dbReference>
<dbReference type="GO" id="GO:0016987">
    <property type="term" value="F:sigma factor activity"/>
    <property type="evidence" value="ECO:0007669"/>
    <property type="project" value="UniProtKB-KW"/>
</dbReference>
<keyword evidence="4" id="KW-0804">Transcription</keyword>
<evidence type="ECO:0000313" key="6">
    <source>
        <dbReference type="Proteomes" id="UP000184315"/>
    </source>
</evidence>
<evidence type="ECO:0000256" key="1">
    <source>
        <dbReference type="ARBA" id="ARBA00023015"/>
    </source>
</evidence>
<dbReference type="STRING" id="671072.PL9214670095"/>
<dbReference type="SUPFAM" id="SSF88659">
    <property type="entry name" value="Sigma3 and sigma4 domains of RNA polymerase sigma factors"/>
    <property type="match status" value="1"/>
</dbReference>
<keyword evidence="6" id="KW-1185">Reference proteome</keyword>
<keyword evidence="3" id="KW-0238">DNA-binding</keyword>
<reference evidence="6" key="1">
    <citation type="submission" date="2015-10" db="EMBL/GenBank/DDBJ databases">
        <authorList>
            <person name="Regsiter A."/>
            <person name="william w."/>
        </authorList>
    </citation>
    <scope>NUCLEOTIDE SEQUENCE [LARGE SCALE GENOMIC DNA]</scope>
</reference>
<keyword evidence="2" id="KW-0731">Sigma factor</keyword>
<protein>
    <submittedName>
        <fullName evidence="5">Uncharacterized protein</fullName>
    </submittedName>
</protein>
<dbReference type="EMBL" id="CZDF01000174">
    <property type="protein sequence ID" value="CUR35469.1"/>
    <property type="molecule type" value="Genomic_DNA"/>
</dbReference>
<name>A0A1J1LSA6_9CYAN</name>
<dbReference type="GO" id="GO:0003677">
    <property type="term" value="F:DNA binding"/>
    <property type="evidence" value="ECO:0007669"/>
    <property type="project" value="UniProtKB-KW"/>
</dbReference>
<keyword evidence="1" id="KW-0805">Transcription regulation</keyword>
<evidence type="ECO:0000256" key="3">
    <source>
        <dbReference type="ARBA" id="ARBA00023125"/>
    </source>
</evidence>
<proteinExistence type="predicted"/>